<dbReference type="Proteomes" id="UP000198582">
    <property type="component" value="Unassembled WGS sequence"/>
</dbReference>
<dbReference type="InterPro" id="IPR001647">
    <property type="entry name" value="HTH_TetR"/>
</dbReference>
<protein>
    <submittedName>
        <fullName evidence="7">DNA-binding transcriptional regulator, AcrR family</fullName>
    </submittedName>
</protein>
<name>A0A1H8Y1U3_9PSEU</name>
<keyword evidence="2 4" id="KW-0238">DNA-binding</keyword>
<organism evidence="7 8">
    <name type="scientific">Amycolatopsis saalfeldensis</name>
    <dbReference type="NCBI Taxonomy" id="394193"/>
    <lineage>
        <taxon>Bacteria</taxon>
        <taxon>Bacillati</taxon>
        <taxon>Actinomycetota</taxon>
        <taxon>Actinomycetes</taxon>
        <taxon>Pseudonocardiales</taxon>
        <taxon>Pseudonocardiaceae</taxon>
        <taxon>Amycolatopsis</taxon>
    </lineage>
</organism>
<evidence type="ECO:0000313" key="7">
    <source>
        <dbReference type="EMBL" id="SEP46022.1"/>
    </source>
</evidence>
<dbReference type="InterPro" id="IPR009057">
    <property type="entry name" value="Homeodomain-like_sf"/>
</dbReference>
<dbReference type="Pfam" id="PF00440">
    <property type="entry name" value="TetR_N"/>
    <property type="match status" value="1"/>
</dbReference>
<dbReference type="SUPFAM" id="SSF46689">
    <property type="entry name" value="Homeodomain-like"/>
    <property type="match status" value="1"/>
</dbReference>
<dbReference type="Gene3D" id="1.10.357.10">
    <property type="entry name" value="Tetracycline Repressor, domain 2"/>
    <property type="match status" value="1"/>
</dbReference>
<keyword evidence="8" id="KW-1185">Reference proteome</keyword>
<evidence type="ECO:0000256" key="5">
    <source>
        <dbReference type="SAM" id="MobiDB-lite"/>
    </source>
</evidence>
<feature type="region of interest" description="Disordered" evidence="5">
    <location>
        <begin position="201"/>
        <end position="230"/>
    </location>
</feature>
<dbReference type="InterPro" id="IPR025996">
    <property type="entry name" value="MT1864/Rv1816-like_C"/>
</dbReference>
<gene>
    <name evidence="7" type="ORF">SAMN04489732_110164</name>
</gene>
<feature type="compositionally biased region" description="Basic and acidic residues" evidence="5">
    <location>
        <begin position="215"/>
        <end position="230"/>
    </location>
</feature>
<keyword evidence="1" id="KW-0805">Transcription regulation</keyword>
<dbReference type="GO" id="GO:0003700">
    <property type="term" value="F:DNA-binding transcription factor activity"/>
    <property type="evidence" value="ECO:0007669"/>
    <property type="project" value="TreeGrafter"/>
</dbReference>
<accession>A0A1H8Y1U3</accession>
<evidence type="ECO:0000256" key="2">
    <source>
        <dbReference type="ARBA" id="ARBA00023125"/>
    </source>
</evidence>
<dbReference type="AlphaFoldDB" id="A0A1H8Y1U3"/>
<dbReference type="PRINTS" id="PR00455">
    <property type="entry name" value="HTHTETR"/>
</dbReference>
<evidence type="ECO:0000256" key="1">
    <source>
        <dbReference type="ARBA" id="ARBA00023015"/>
    </source>
</evidence>
<dbReference type="PROSITE" id="PS50977">
    <property type="entry name" value="HTH_TETR_2"/>
    <property type="match status" value="1"/>
</dbReference>
<dbReference type="InterPro" id="IPR036271">
    <property type="entry name" value="Tet_transcr_reg_TetR-rel_C_sf"/>
</dbReference>
<evidence type="ECO:0000256" key="4">
    <source>
        <dbReference type="PROSITE-ProRule" id="PRU00335"/>
    </source>
</evidence>
<feature type="DNA-binding region" description="H-T-H motif" evidence="4">
    <location>
        <begin position="31"/>
        <end position="50"/>
    </location>
</feature>
<feature type="domain" description="HTH tetR-type" evidence="6">
    <location>
        <begin position="8"/>
        <end position="68"/>
    </location>
</feature>
<evidence type="ECO:0000259" key="6">
    <source>
        <dbReference type="PROSITE" id="PS50977"/>
    </source>
</evidence>
<reference evidence="7 8" key="1">
    <citation type="submission" date="2016-10" db="EMBL/GenBank/DDBJ databases">
        <authorList>
            <person name="de Groot N.N."/>
        </authorList>
    </citation>
    <scope>NUCLEOTIDE SEQUENCE [LARGE SCALE GENOMIC DNA]</scope>
    <source>
        <strain evidence="7 8">DSM 44993</strain>
    </source>
</reference>
<dbReference type="EMBL" id="FOEF01000010">
    <property type="protein sequence ID" value="SEP46022.1"/>
    <property type="molecule type" value="Genomic_DNA"/>
</dbReference>
<dbReference type="STRING" id="394193.SAMN04489732_110164"/>
<dbReference type="RefSeq" id="WP_091619493.1">
    <property type="nucleotide sequence ID" value="NZ_FOEF01000010.1"/>
</dbReference>
<dbReference type="PANTHER" id="PTHR30055:SF209">
    <property type="entry name" value="POSSIBLE TRANSCRIPTIONAL REGULATORY PROTEIN (PROBABLY TETR-FAMILY)"/>
    <property type="match status" value="1"/>
</dbReference>
<evidence type="ECO:0000313" key="8">
    <source>
        <dbReference type="Proteomes" id="UP000198582"/>
    </source>
</evidence>
<dbReference type="OrthoDB" id="4709966at2"/>
<dbReference type="SUPFAM" id="SSF48498">
    <property type="entry name" value="Tetracyclin repressor-like, C-terminal domain"/>
    <property type="match status" value="1"/>
</dbReference>
<keyword evidence="3" id="KW-0804">Transcription</keyword>
<dbReference type="GO" id="GO:0000976">
    <property type="term" value="F:transcription cis-regulatory region binding"/>
    <property type="evidence" value="ECO:0007669"/>
    <property type="project" value="TreeGrafter"/>
</dbReference>
<dbReference type="Pfam" id="PF13305">
    <property type="entry name" value="TetR_C_33"/>
    <property type="match status" value="1"/>
</dbReference>
<proteinExistence type="predicted"/>
<sequence>MTGKPRGSDVKERLVEAAVRLLADSGPEALQARKIAAEVGASTMAVYTHFGGMAALLDAVAWEGFRRLSANLAAVTPTEDPVADLLAMSLAYRHTARQHPELFAVTFGRSKGRSLAEIVASDDPNEGSAAFGYLLRATERAIEAGRFHGEPFPAAAQLWSGVHGYVTLETAGHFGQRRQDVEDILVPLGVTLAIGLGDTPEAARRSGESGLAGWHRAEVRSSMREDEGNA</sequence>
<dbReference type="PANTHER" id="PTHR30055">
    <property type="entry name" value="HTH-TYPE TRANSCRIPTIONAL REGULATOR RUTR"/>
    <property type="match status" value="1"/>
</dbReference>
<evidence type="ECO:0000256" key="3">
    <source>
        <dbReference type="ARBA" id="ARBA00023163"/>
    </source>
</evidence>
<dbReference type="InterPro" id="IPR050109">
    <property type="entry name" value="HTH-type_TetR-like_transc_reg"/>
</dbReference>